<comment type="caution">
    <text evidence="12">The sequence shown here is derived from an EMBL/GenBank/DDBJ whole genome shotgun (WGS) entry which is preliminary data.</text>
</comment>
<accession>A0AAW0CHH2</accession>
<feature type="binding site" description="axial binding residue" evidence="9">
    <location>
        <position position="426"/>
    </location>
    <ligand>
        <name>heme</name>
        <dbReference type="ChEBI" id="CHEBI:30413"/>
    </ligand>
    <ligandPart>
        <name>Fe</name>
        <dbReference type="ChEBI" id="CHEBI:18248"/>
    </ligandPart>
</feature>
<dbReference type="PRINTS" id="PR00385">
    <property type="entry name" value="P450"/>
</dbReference>
<keyword evidence="6 10" id="KW-0560">Oxidoreductase</keyword>
<evidence type="ECO:0008006" key="14">
    <source>
        <dbReference type="Google" id="ProtNLM"/>
    </source>
</evidence>
<proteinExistence type="inferred from homology"/>
<dbReference type="PROSITE" id="PS00086">
    <property type="entry name" value="CYTOCHROME_P450"/>
    <property type="match status" value="1"/>
</dbReference>
<keyword evidence="11" id="KW-0732">Signal</keyword>
<dbReference type="Gene3D" id="1.10.630.10">
    <property type="entry name" value="Cytochrome P450"/>
    <property type="match status" value="1"/>
</dbReference>
<comment type="similarity">
    <text evidence="3 10">Belongs to the cytochrome P450 family.</text>
</comment>
<dbReference type="GO" id="GO:0005506">
    <property type="term" value="F:iron ion binding"/>
    <property type="evidence" value="ECO:0007669"/>
    <property type="project" value="InterPro"/>
</dbReference>
<dbReference type="InterPro" id="IPR002401">
    <property type="entry name" value="Cyt_P450_E_grp-I"/>
</dbReference>
<evidence type="ECO:0000256" key="10">
    <source>
        <dbReference type="RuleBase" id="RU000461"/>
    </source>
</evidence>
<gene>
    <name evidence="12" type="ORF">VNI00_011227</name>
</gene>
<keyword evidence="4 9" id="KW-0349">Heme</keyword>
<protein>
    <recommendedName>
        <fullName evidence="14">Cytochrome P450</fullName>
    </recommendedName>
</protein>
<evidence type="ECO:0000256" key="5">
    <source>
        <dbReference type="ARBA" id="ARBA00022723"/>
    </source>
</evidence>
<dbReference type="PANTHER" id="PTHR46300">
    <property type="entry name" value="P450, PUTATIVE (EUROFUNG)-RELATED-RELATED"/>
    <property type="match status" value="1"/>
</dbReference>
<dbReference type="GO" id="GO:0020037">
    <property type="term" value="F:heme binding"/>
    <property type="evidence" value="ECO:0007669"/>
    <property type="project" value="InterPro"/>
</dbReference>
<evidence type="ECO:0000256" key="8">
    <source>
        <dbReference type="ARBA" id="ARBA00023033"/>
    </source>
</evidence>
<evidence type="ECO:0000256" key="6">
    <source>
        <dbReference type="ARBA" id="ARBA00023002"/>
    </source>
</evidence>
<dbReference type="Proteomes" id="UP001383192">
    <property type="component" value="Unassembled WGS sequence"/>
</dbReference>
<dbReference type="PRINTS" id="PR00463">
    <property type="entry name" value="EP450I"/>
</dbReference>
<name>A0AAW0CHH2_9AGAR</name>
<dbReference type="AlphaFoldDB" id="A0AAW0CHH2"/>
<dbReference type="EMBL" id="JAYKXP010000048">
    <property type="protein sequence ID" value="KAK7037236.1"/>
    <property type="molecule type" value="Genomic_DNA"/>
</dbReference>
<evidence type="ECO:0000256" key="7">
    <source>
        <dbReference type="ARBA" id="ARBA00023004"/>
    </source>
</evidence>
<feature type="signal peptide" evidence="11">
    <location>
        <begin position="1"/>
        <end position="26"/>
    </location>
</feature>
<evidence type="ECO:0000256" key="3">
    <source>
        <dbReference type="ARBA" id="ARBA00010617"/>
    </source>
</evidence>
<reference evidence="12 13" key="1">
    <citation type="submission" date="2024-01" db="EMBL/GenBank/DDBJ databases">
        <title>A draft genome for a cacao thread blight-causing isolate of Paramarasmius palmivorus.</title>
        <authorList>
            <person name="Baruah I.K."/>
            <person name="Bukari Y."/>
            <person name="Amoako-Attah I."/>
            <person name="Meinhardt L.W."/>
            <person name="Bailey B.A."/>
            <person name="Cohen S.P."/>
        </authorList>
    </citation>
    <scope>NUCLEOTIDE SEQUENCE [LARGE SCALE GENOMIC DNA]</scope>
    <source>
        <strain evidence="12 13">GH-12</strain>
    </source>
</reference>
<sequence length="509" mass="57157">MLTPTLCVLITLLVTSSFLLNRRRNALPPGPLALPFVGNILNTPRKHPWKVYAKWSSDHRSDLISLQTLGATVIIINDIEVVHELFTRRAALYSDRMSSTVFDMMNLSRLLVFQSYGQLWTRYRRLFKLGFEADTHSTRHGHQLDATRRLLRRLLTTSDHQKDIQLAAGDAILSIIYGIKPTSGDDEYITRAEELVRFVADIALAGFLGNCHLILKATLPFLKLLPSWIPGADFKNMTRRGAELLDKTLRLPFEHVREAMIKGTAVSSVCSRYMALLDNIGTPDEEQIEDMKNILGTAYLAMSLYPEVQKKAQDALDSALHGRLPEFSDYGKIPYIDAVVNETLRWNPMLPMGGPHILSKDDHYGGYFLPKGSICLPNVWAIFHNEKLYGPNTDEFVPERFLTADGQLNASVASVDAAFGFGKRICPGRVIAREILWIVIASVLTAFDIRDAVDTKGQPLECDKIEYSSGVLRLAFHYVLKGFHIHMSYAVKLLILDADSSSVQKCLQP</sequence>
<dbReference type="PANTHER" id="PTHR46300:SF7">
    <property type="entry name" value="P450, PUTATIVE (EUROFUNG)-RELATED"/>
    <property type="match status" value="1"/>
</dbReference>
<evidence type="ECO:0000313" key="12">
    <source>
        <dbReference type="EMBL" id="KAK7037236.1"/>
    </source>
</evidence>
<dbReference type="InterPro" id="IPR001128">
    <property type="entry name" value="Cyt_P450"/>
</dbReference>
<evidence type="ECO:0000256" key="9">
    <source>
        <dbReference type="PIRSR" id="PIRSR602401-1"/>
    </source>
</evidence>
<dbReference type="Pfam" id="PF00067">
    <property type="entry name" value="p450"/>
    <property type="match status" value="2"/>
</dbReference>
<keyword evidence="7 9" id="KW-0408">Iron</keyword>
<keyword evidence="5 9" id="KW-0479">Metal-binding</keyword>
<organism evidence="12 13">
    <name type="scientific">Paramarasmius palmivorus</name>
    <dbReference type="NCBI Taxonomy" id="297713"/>
    <lineage>
        <taxon>Eukaryota</taxon>
        <taxon>Fungi</taxon>
        <taxon>Dikarya</taxon>
        <taxon>Basidiomycota</taxon>
        <taxon>Agaricomycotina</taxon>
        <taxon>Agaricomycetes</taxon>
        <taxon>Agaricomycetidae</taxon>
        <taxon>Agaricales</taxon>
        <taxon>Marasmiineae</taxon>
        <taxon>Marasmiaceae</taxon>
        <taxon>Paramarasmius</taxon>
    </lineage>
</organism>
<evidence type="ECO:0000313" key="13">
    <source>
        <dbReference type="Proteomes" id="UP001383192"/>
    </source>
</evidence>
<evidence type="ECO:0000256" key="4">
    <source>
        <dbReference type="ARBA" id="ARBA00022617"/>
    </source>
</evidence>
<feature type="chain" id="PRO_5043485874" description="Cytochrome P450" evidence="11">
    <location>
        <begin position="27"/>
        <end position="509"/>
    </location>
</feature>
<dbReference type="GO" id="GO:0004497">
    <property type="term" value="F:monooxygenase activity"/>
    <property type="evidence" value="ECO:0007669"/>
    <property type="project" value="UniProtKB-KW"/>
</dbReference>
<evidence type="ECO:0000256" key="1">
    <source>
        <dbReference type="ARBA" id="ARBA00001971"/>
    </source>
</evidence>
<dbReference type="InterPro" id="IPR017972">
    <property type="entry name" value="Cyt_P450_CS"/>
</dbReference>
<evidence type="ECO:0000256" key="2">
    <source>
        <dbReference type="ARBA" id="ARBA00005179"/>
    </source>
</evidence>
<dbReference type="SUPFAM" id="SSF48264">
    <property type="entry name" value="Cytochrome P450"/>
    <property type="match status" value="1"/>
</dbReference>
<dbReference type="GO" id="GO:0016705">
    <property type="term" value="F:oxidoreductase activity, acting on paired donors, with incorporation or reduction of molecular oxygen"/>
    <property type="evidence" value="ECO:0007669"/>
    <property type="project" value="InterPro"/>
</dbReference>
<keyword evidence="8 10" id="KW-0503">Monooxygenase</keyword>
<dbReference type="InterPro" id="IPR050364">
    <property type="entry name" value="Cytochrome_P450_fung"/>
</dbReference>
<keyword evidence="13" id="KW-1185">Reference proteome</keyword>
<dbReference type="InterPro" id="IPR036396">
    <property type="entry name" value="Cyt_P450_sf"/>
</dbReference>
<evidence type="ECO:0000256" key="11">
    <source>
        <dbReference type="SAM" id="SignalP"/>
    </source>
</evidence>
<comment type="pathway">
    <text evidence="2">Secondary metabolite biosynthesis.</text>
</comment>
<comment type="cofactor">
    <cofactor evidence="1 9">
        <name>heme</name>
        <dbReference type="ChEBI" id="CHEBI:30413"/>
    </cofactor>
</comment>